<proteinExistence type="inferred from homology"/>
<dbReference type="SFLD" id="SFLDS00003">
    <property type="entry name" value="Haloacid_Dehalogenase"/>
    <property type="match status" value="1"/>
</dbReference>
<dbReference type="InterPro" id="IPR023214">
    <property type="entry name" value="HAD_sf"/>
</dbReference>
<dbReference type="InterPro" id="IPR006439">
    <property type="entry name" value="HAD-SF_hydro_IA"/>
</dbReference>
<accession>A0ABU9VSE3</accession>
<dbReference type="NCBIfam" id="TIGR02009">
    <property type="entry name" value="PGMB-YQAB-SF"/>
    <property type="match status" value="1"/>
</dbReference>
<keyword evidence="3" id="KW-1185">Reference proteome</keyword>
<organism evidence="2 3">
    <name type="scientific">Anoxynatronum sibiricum</name>
    <dbReference type="NCBI Taxonomy" id="210623"/>
    <lineage>
        <taxon>Bacteria</taxon>
        <taxon>Bacillati</taxon>
        <taxon>Bacillota</taxon>
        <taxon>Clostridia</taxon>
        <taxon>Eubacteriales</taxon>
        <taxon>Clostridiaceae</taxon>
        <taxon>Anoxynatronum</taxon>
    </lineage>
</organism>
<dbReference type="Gene3D" id="1.10.150.240">
    <property type="entry name" value="Putative phosphatase, domain 2"/>
    <property type="match status" value="1"/>
</dbReference>
<dbReference type="Proteomes" id="UP001407405">
    <property type="component" value="Unassembled WGS sequence"/>
</dbReference>
<dbReference type="InterPro" id="IPR023198">
    <property type="entry name" value="PGP-like_dom2"/>
</dbReference>
<protein>
    <submittedName>
        <fullName evidence="2">Beta-phosphoglucomutase</fullName>
        <ecNumber evidence="2">5.4.2.6</ecNumber>
    </submittedName>
</protein>
<dbReference type="PANTHER" id="PTHR43481">
    <property type="entry name" value="FRUCTOSE-1-PHOSPHATE PHOSPHATASE"/>
    <property type="match status" value="1"/>
</dbReference>
<dbReference type="PANTHER" id="PTHR43481:SF4">
    <property type="entry name" value="GLYCEROL-1-PHOSPHATE PHOSPHOHYDROLASE 1-RELATED"/>
    <property type="match status" value="1"/>
</dbReference>
<dbReference type="EC" id="5.4.2.6" evidence="2"/>
<dbReference type="GO" id="GO:0008801">
    <property type="term" value="F:beta-phosphoglucomutase activity"/>
    <property type="evidence" value="ECO:0007669"/>
    <property type="project" value="UniProtKB-EC"/>
</dbReference>
<evidence type="ECO:0000313" key="3">
    <source>
        <dbReference type="Proteomes" id="UP001407405"/>
    </source>
</evidence>
<dbReference type="NCBIfam" id="TIGR01509">
    <property type="entry name" value="HAD-SF-IA-v3"/>
    <property type="match status" value="1"/>
</dbReference>
<dbReference type="InterPro" id="IPR010976">
    <property type="entry name" value="B-phosphoglucomutase_hydrolase"/>
</dbReference>
<dbReference type="InterPro" id="IPR051806">
    <property type="entry name" value="HAD-like_SPP"/>
</dbReference>
<comment type="caution">
    <text evidence="2">The sequence shown here is derived from an EMBL/GenBank/DDBJ whole genome shotgun (WGS) entry which is preliminary data.</text>
</comment>
<dbReference type="NCBIfam" id="TIGR01990">
    <property type="entry name" value="bPGM"/>
    <property type="match status" value="1"/>
</dbReference>
<keyword evidence="2" id="KW-0413">Isomerase</keyword>
<name>A0ABU9VSE3_9CLOT</name>
<dbReference type="Pfam" id="PF00702">
    <property type="entry name" value="Hydrolase"/>
    <property type="match status" value="1"/>
</dbReference>
<evidence type="ECO:0000313" key="2">
    <source>
        <dbReference type="EMBL" id="MEN1759371.1"/>
    </source>
</evidence>
<dbReference type="RefSeq" id="WP_343184734.1">
    <property type="nucleotide sequence ID" value="NZ_JBCITM010000002.1"/>
</dbReference>
<evidence type="ECO:0000256" key="1">
    <source>
        <dbReference type="ARBA" id="ARBA00006171"/>
    </source>
</evidence>
<dbReference type="SUPFAM" id="SSF56784">
    <property type="entry name" value="HAD-like"/>
    <property type="match status" value="1"/>
</dbReference>
<dbReference type="CDD" id="cd02598">
    <property type="entry name" value="HAD_BPGM"/>
    <property type="match status" value="1"/>
</dbReference>
<dbReference type="InterPro" id="IPR036412">
    <property type="entry name" value="HAD-like_sf"/>
</dbReference>
<dbReference type="InterPro" id="IPR010972">
    <property type="entry name" value="Beta-PGM"/>
</dbReference>
<dbReference type="SFLD" id="SFLDG01135">
    <property type="entry name" value="C1.5.6:_HAD__Beta-PGM__Phospha"/>
    <property type="match status" value="1"/>
</dbReference>
<dbReference type="SFLD" id="SFLDG01129">
    <property type="entry name" value="C1.5:_HAD__Beta-PGM__Phosphata"/>
    <property type="match status" value="1"/>
</dbReference>
<reference evidence="2 3" key="1">
    <citation type="submission" date="2024-04" db="EMBL/GenBank/DDBJ databases">
        <title>Genome sequencing and metabolic network reconstruction of aminoacids and betaine degradation by Anoxynatronum sibiricum.</title>
        <authorList>
            <person name="Detkova E.N."/>
            <person name="Boltjanskaja Y.V."/>
            <person name="Mardanov A.V."/>
            <person name="Kevbrin V."/>
        </authorList>
    </citation>
    <scope>NUCLEOTIDE SEQUENCE [LARGE SCALE GENOMIC DNA]</scope>
    <source>
        <strain evidence="2 3">Z-7981</strain>
    </source>
</reference>
<gene>
    <name evidence="2" type="primary">pgmB</name>
    <name evidence="2" type="ORF">AAIG11_02690</name>
</gene>
<comment type="similarity">
    <text evidence="1">Belongs to the HAD-like hydrolase superfamily. CbbY/CbbZ/Gph/YieH family.</text>
</comment>
<dbReference type="Gene3D" id="3.40.50.1000">
    <property type="entry name" value="HAD superfamily/HAD-like"/>
    <property type="match status" value="1"/>
</dbReference>
<sequence>MKTAFIFDLDGVIVDTAKYHYLAWQRLAAEMGFSFDETDNERLKGVGRMQALDILLEIGGLSLTEDRRIQLAQQKNIWYVEYLEMLNQDAVLPGAVNFLKKSRQLGLKTALGSASRNASTILKKLDLLPYFDVIVDGNSTTRAKPDPEVFVLGAKALNEPPSSCVVFEDAQAGIDAALNAGMTAVGVGLPEHLEGAALVIPSLQVLTPQSLIIQLL</sequence>
<dbReference type="EMBL" id="JBCITM010000002">
    <property type="protein sequence ID" value="MEN1759371.1"/>
    <property type="molecule type" value="Genomic_DNA"/>
</dbReference>